<feature type="compositionally biased region" description="Basic and acidic residues" evidence="1">
    <location>
        <begin position="219"/>
        <end position="256"/>
    </location>
</feature>
<dbReference type="Proteomes" id="UP000319257">
    <property type="component" value="Unassembled WGS sequence"/>
</dbReference>
<comment type="caution">
    <text evidence="2">The sequence shown here is derived from an EMBL/GenBank/DDBJ whole genome shotgun (WGS) entry which is preliminary data.</text>
</comment>
<feature type="compositionally biased region" description="Pro residues" evidence="1">
    <location>
        <begin position="135"/>
        <end position="144"/>
    </location>
</feature>
<feature type="region of interest" description="Disordered" evidence="1">
    <location>
        <begin position="1"/>
        <end position="370"/>
    </location>
</feature>
<feature type="compositionally biased region" description="Acidic residues" evidence="1">
    <location>
        <begin position="505"/>
        <end position="516"/>
    </location>
</feature>
<evidence type="ECO:0000256" key="1">
    <source>
        <dbReference type="SAM" id="MobiDB-lite"/>
    </source>
</evidence>
<protein>
    <submittedName>
        <fullName evidence="2">Uncharacterized protein</fullName>
    </submittedName>
</protein>
<evidence type="ECO:0000313" key="3">
    <source>
        <dbReference type="Proteomes" id="UP000319257"/>
    </source>
</evidence>
<organism evidence="2 3">
    <name type="scientific">Thyridium curvatum</name>
    <dbReference type="NCBI Taxonomy" id="1093900"/>
    <lineage>
        <taxon>Eukaryota</taxon>
        <taxon>Fungi</taxon>
        <taxon>Dikarya</taxon>
        <taxon>Ascomycota</taxon>
        <taxon>Pezizomycotina</taxon>
        <taxon>Sordariomycetes</taxon>
        <taxon>Sordariomycetidae</taxon>
        <taxon>Thyridiales</taxon>
        <taxon>Thyridiaceae</taxon>
        <taxon>Thyridium</taxon>
    </lineage>
</organism>
<evidence type="ECO:0000313" key="2">
    <source>
        <dbReference type="EMBL" id="TPX15870.1"/>
    </source>
</evidence>
<feature type="compositionally biased region" description="Basic and acidic residues" evidence="1">
    <location>
        <begin position="263"/>
        <end position="296"/>
    </location>
</feature>
<proteinExistence type="predicted"/>
<reference evidence="2 3" key="1">
    <citation type="submission" date="2019-06" db="EMBL/GenBank/DDBJ databases">
        <title>Draft genome sequence of the filamentous fungus Phialemoniopsis curvata isolated from diesel fuel.</title>
        <authorList>
            <person name="Varaljay V.A."/>
            <person name="Lyon W.J."/>
            <person name="Crouch A.L."/>
            <person name="Drake C.E."/>
            <person name="Hollomon J.M."/>
            <person name="Nadeau L.J."/>
            <person name="Nunn H.S."/>
            <person name="Stevenson B.S."/>
            <person name="Bojanowski C.L."/>
            <person name="Crookes-Goodson W.J."/>
        </authorList>
    </citation>
    <scope>NUCLEOTIDE SEQUENCE [LARGE SCALE GENOMIC DNA]</scope>
    <source>
        <strain evidence="2 3">D216</strain>
    </source>
</reference>
<dbReference type="AlphaFoldDB" id="A0A507BH45"/>
<keyword evidence="3" id="KW-1185">Reference proteome</keyword>
<feature type="region of interest" description="Disordered" evidence="1">
    <location>
        <begin position="434"/>
        <end position="586"/>
    </location>
</feature>
<sequence length="586" mass="65223">MAEEDRQNCEEVHAEPEPQVEEPKKSGDEGEKPTGQNRSAKRKQENRSRRRHHGLRTESSSHHHHYHPSQMHASMDTPYYQPVIDPNPFAPRSRSPEYATPQLNPSNPFAPIAPDPSDYGYSPGSQTGFNASRPGPSPFAPGYPPGGAGGYPSRKDPRPGMYRSGTAPSTYPPDPNYHKHHSSKHSHSRSKPSHPTSYYSPRHRPPKRANSSPDNVQDEIDRLQEDLESLKLWQAEKSDVSAEKARRQAAEREVRELRHKLKREREKGSRSEGDHDDFGLSERELTTLRGLLERYRGPPPRGGGLLTQDARPLTDANPFLQQPGGDSWRGPQDWDTLQRLRGSYTGGLPPPPESYRGGAPSDVTAAGSTMTRSQVEQVLMIMDVLERRSMSGESARSPPRQLGQYDDSWTTFSDPQRPRTLGGPYPAAAAAYRGLGSDPGREYLPGRGMMPMGDPWKIQPRTRPRAARDPQPGGDLRAPDAARLQARFDFNDTSSSHPDQRLDDDIGEAEYLDELQEATRPNAQHEPARFVLSHGRLRRDPNEHRGGPVPPEAPEAPATGEAHPEPNAAQRRSRRAPSQGTAARDQ</sequence>
<dbReference type="EMBL" id="SKBQ01000001">
    <property type="protein sequence ID" value="TPX15870.1"/>
    <property type="molecule type" value="Genomic_DNA"/>
</dbReference>
<feature type="compositionally biased region" description="Basic residues" evidence="1">
    <location>
        <begin position="178"/>
        <end position="192"/>
    </location>
</feature>
<name>A0A507BH45_9PEZI</name>
<feature type="compositionally biased region" description="Low complexity" evidence="1">
    <location>
        <begin position="555"/>
        <end position="570"/>
    </location>
</feature>
<dbReference type="RefSeq" id="XP_030997581.1">
    <property type="nucleotide sequence ID" value="XM_031136176.1"/>
</dbReference>
<accession>A0A507BH45</accession>
<gene>
    <name evidence="2" type="ORF">E0L32_000204</name>
</gene>
<feature type="compositionally biased region" description="Basic and acidic residues" evidence="1">
    <location>
        <begin position="1"/>
        <end position="32"/>
    </location>
</feature>
<dbReference type="GeneID" id="41967651"/>
<dbReference type="InParanoid" id="A0A507BH45"/>
<feature type="region of interest" description="Disordered" evidence="1">
    <location>
        <begin position="389"/>
        <end position="420"/>
    </location>
</feature>